<evidence type="ECO:0008006" key="3">
    <source>
        <dbReference type="Google" id="ProtNLM"/>
    </source>
</evidence>
<evidence type="ECO:0000313" key="2">
    <source>
        <dbReference type="EMBL" id="PCG71975.1"/>
    </source>
</evidence>
<sequence>MCEIFPEVESCCMVASIRVGMLLIAVLAICTGTLSLSVMEQRTSINLKNVMNIYENVTHISKPDQALSELSNLISTSLSAISVIFILAGLFLLFATLTDQEGFAQMFVWLTFLCIVIGFICVLAIGFECVLQTKCLLGNMDWLSAATSLVVMVFYLFMWFYFVVVANSYVLNGYT</sequence>
<protein>
    <recommendedName>
        <fullName evidence="3">MARVEL domain-containing protein</fullName>
    </recommendedName>
</protein>
<reference evidence="2" key="1">
    <citation type="submission" date="2017-09" db="EMBL/GenBank/DDBJ databases">
        <title>Contemporary evolution of a Lepidopteran species, Heliothis virescens, in response to modern agricultural practices.</title>
        <authorList>
            <person name="Fritz M.L."/>
            <person name="Deyonke A.M."/>
            <person name="Papanicolaou A."/>
            <person name="Micinski S."/>
            <person name="Westbrook J."/>
            <person name="Gould F."/>
        </authorList>
    </citation>
    <scope>NUCLEOTIDE SEQUENCE [LARGE SCALE GENOMIC DNA]</scope>
    <source>
        <strain evidence="2">HvINT-</strain>
        <tissue evidence="2">Whole body</tissue>
    </source>
</reference>
<feature type="transmembrane region" description="Helical" evidence="1">
    <location>
        <begin position="142"/>
        <end position="162"/>
    </location>
</feature>
<dbReference type="AlphaFoldDB" id="A0A2A4JIP9"/>
<feature type="transmembrane region" description="Helical" evidence="1">
    <location>
        <begin position="70"/>
        <end position="94"/>
    </location>
</feature>
<dbReference type="EMBL" id="NWSH01001252">
    <property type="protein sequence ID" value="PCG71975.1"/>
    <property type="molecule type" value="Genomic_DNA"/>
</dbReference>
<keyword evidence="1" id="KW-1133">Transmembrane helix</keyword>
<feature type="transmembrane region" description="Helical" evidence="1">
    <location>
        <begin position="15"/>
        <end position="38"/>
    </location>
</feature>
<gene>
    <name evidence="2" type="ORF">B5V51_1292</name>
</gene>
<feature type="transmembrane region" description="Helical" evidence="1">
    <location>
        <begin position="106"/>
        <end position="130"/>
    </location>
</feature>
<comment type="caution">
    <text evidence="2">The sequence shown here is derived from an EMBL/GenBank/DDBJ whole genome shotgun (WGS) entry which is preliminary data.</text>
</comment>
<keyword evidence="1" id="KW-0812">Transmembrane</keyword>
<organism evidence="2">
    <name type="scientific">Heliothis virescens</name>
    <name type="common">Tobacco budworm moth</name>
    <dbReference type="NCBI Taxonomy" id="7102"/>
    <lineage>
        <taxon>Eukaryota</taxon>
        <taxon>Metazoa</taxon>
        <taxon>Ecdysozoa</taxon>
        <taxon>Arthropoda</taxon>
        <taxon>Hexapoda</taxon>
        <taxon>Insecta</taxon>
        <taxon>Pterygota</taxon>
        <taxon>Neoptera</taxon>
        <taxon>Endopterygota</taxon>
        <taxon>Lepidoptera</taxon>
        <taxon>Glossata</taxon>
        <taxon>Ditrysia</taxon>
        <taxon>Noctuoidea</taxon>
        <taxon>Noctuidae</taxon>
        <taxon>Heliothinae</taxon>
        <taxon>Heliothis</taxon>
    </lineage>
</organism>
<keyword evidence="1" id="KW-0472">Membrane</keyword>
<name>A0A2A4JIP9_HELVI</name>
<proteinExistence type="predicted"/>
<accession>A0A2A4JIP9</accession>
<evidence type="ECO:0000256" key="1">
    <source>
        <dbReference type="SAM" id="Phobius"/>
    </source>
</evidence>